<evidence type="ECO:0008006" key="3">
    <source>
        <dbReference type="Google" id="ProtNLM"/>
    </source>
</evidence>
<organism evidence="1 2">
    <name type="scientific">Sphagnum troendelagicum</name>
    <dbReference type="NCBI Taxonomy" id="128251"/>
    <lineage>
        <taxon>Eukaryota</taxon>
        <taxon>Viridiplantae</taxon>
        <taxon>Streptophyta</taxon>
        <taxon>Embryophyta</taxon>
        <taxon>Bryophyta</taxon>
        <taxon>Sphagnophytina</taxon>
        <taxon>Sphagnopsida</taxon>
        <taxon>Sphagnales</taxon>
        <taxon>Sphagnaceae</taxon>
        <taxon>Sphagnum</taxon>
    </lineage>
</organism>
<protein>
    <recommendedName>
        <fullName evidence="3">Maturase K</fullName>
    </recommendedName>
</protein>
<gene>
    <name evidence="1" type="ORF">CSSPTR1EN2_LOCUS23635</name>
</gene>
<reference evidence="1" key="1">
    <citation type="submission" date="2024-02" db="EMBL/GenBank/DDBJ databases">
        <authorList>
            <consortium name="ELIXIR-Norway"/>
            <consortium name="Elixir Norway"/>
        </authorList>
    </citation>
    <scope>NUCLEOTIDE SEQUENCE</scope>
</reference>
<dbReference type="Proteomes" id="UP001497512">
    <property type="component" value="Chromosome 9"/>
</dbReference>
<accession>A0ABP0V4A9</accession>
<evidence type="ECO:0000313" key="1">
    <source>
        <dbReference type="EMBL" id="CAK9237302.1"/>
    </source>
</evidence>
<keyword evidence="2" id="KW-1185">Reference proteome</keyword>
<evidence type="ECO:0000313" key="2">
    <source>
        <dbReference type="Proteomes" id="UP001497512"/>
    </source>
</evidence>
<sequence length="102" mass="11869">MHKMKSARPTSSLLFAEERELGLGFRQLLKSFSLAFIDQLIERFKYFPSQIPSLFRELRHDVAYHCGSGGSRVEGLKFEATEQRFFSSTDRQQHVNQPSLHH</sequence>
<name>A0ABP0V4A9_9BRYO</name>
<proteinExistence type="predicted"/>
<dbReference type="EMBL" id="OZ019901">
    <property type="protein sequence ID" value="CAK9237302.1"/>
    <property type="molecule type" value="Genomic_DNA"/>
</dbReference>